<evidence type="ECO:0000313" key="13">
    <source>
        <dbReference type="EMBL" id="MDP1520805.1"/>
    </source>
</evidence>
<dbReference type="Pfam" id="PF02628">
    <property type="entry name" value="COX15-CtaA"/>
    <property type="match status" value="1"/>
</dbReference>
<feature type="transmembrane region" description="Helical" evidence="12">
    <location>
        <begin position="280"/>
        <end position="298"/>
    </location>
</feature>
<organism evidence="13 14">
    <name type="scientific">Porticoccus litoralis</name>
    <dbReference type="NCBI Taxonomy" id="434086"/>
    <lineage>
        <taxon>Bacteria</taxon>
        <taxon>Pseudomonadati</taxon>
        <taxon>Pseudomonadota</taxon>
        <taxon>Gammaproteobacteria</taxon>
        <taxon>Cellvibrionales</taxon>
        <taxon>Porticoccaceae</taxon>
        <taxon>Porticoccus</taxon>
    </lineage>
</organism>
<evidence type="ECO:0000313" key="14">
    <source>
        <dbReference type="Proteomes" id="UP001178354"/>
    </source>
</evidence>
<keyword evidence="14" id="KW-1185">Reference proteome</keyword>
<dbReference type="RefSeq" id="WP_305170383.1">
    <property type="nucleotide sequence ID" value="NZ_JAUUUU010000003.1"/>
</dbReference>
<feature type="transmembrane region" description="Helical" evidence="12">
    <location>
        <begin position="254"/>
        <end position="273"/>
    </location>
</feature>
<keyword evidence="10" id="KW-1015">Disulfide bond</keyword>
<gene>
    <name evidence="13" type="ORF">Q8A57_07490</name>
</gene>
<proteinExistence type="predicted"/>
<keyword evidence="2" id="KW-1003">Cell membrane</keyword>
<feature type="transmembrane region" description="Helical" evidence="12">
    <location>
        <begin position="310"/>
        <end position="333"/>
    </location>
</feature>
<feature type="transmembrane region" description="Helical" evidence="12">
    <location>
        <begin position="108"/>
        <end position="129"/>
    </location>
</feature>
<dbReference type="PANTHER" id="PTHR35457:SF1">
    <property type="entry name" value="HEME A SYNTHASE"/>
    <property type="match status" value="1"/>
</dbReference>
<evidence type="ECO:0000256" key="6">
    <source>
        <dbReference type="ARBA" id="ARBA00023002"/>
    </source>
</evidence>
<evidence type="ECO:0000256" key="2">
    <source>
        <dbReference type="ARBA" id="ARBA00022475"/>
    </source>
</evidence>
<name>A0AAW8B628_9GAMM</name>
<comment type="pathway">
    <text evidence="11">Porphyrin-containing compound metabolism.</text>
</comment>
<reference evidence="13" key="2">
    <citation type="submission" date="2023-08" db="EMBL/GenBank/DDBJ databases">
        <authorList>
            <person name="Luo J."/>
        </authorList>
    </citation>
    <scope>NUCLEOTIDE SEQUENCE</scope>
    <source>
        <strain evidence="13">DSM 25064</strain>
    </source>
</reference>
<dbReference type="EMBL" id="JAUUUU010000003">
    <property type="protein sequence ID" value="MDP1520805.1"/>
    <property type="molecule type" value="Genomic_DNA"/>
</dbReference>
<evidence type="ECO:0000256" key="8">
    <source>
        <dbReference type="ARBA" id="ARBA00023133"/>
    </source>
</evidence>
<protein>
    <submittedName>
        <fullName evidence="13">COX15/CtaA family protein</fullName>
    </submittedName>
</protein>
<sequence length="342" mass="37966">MIRFSKPKHQKAGFSLALVATVVAALVLLLGVLTRLSDAGLGCEGWPSCYGSSLQAGSMDTAPESVLTSTAEIEIFHRYLAAVLGLMVIMLAIISWRRREMEEYPFRLPTLILFLVAWQAVFGMWSVTLKLLPQVVTFHLIAGMVTFSLIWLLTLRLGSRPWELNEKTDLQLQRLKPWLLVLMAALLLQIGLGGWTSANYAAFACSDFPTCQGEWWPDMDFRQGFDFTQPVGPSYLGGKLETEARVAIHVTHRIAGLVLAVLTVIIATPLLRIKNSQVRVLTATFVMLMLTELLLGVANNLLMAPMLTALLHHLISALLLLVLVALMTGIWLAKPRYQRQES</sequence>
<evidence type="ECO:0000256" key="5">
    <source>
        <dbReference type="ARBA" id="ARBA00022989"/>
    </source>
</evidence>
<dbReference type="GO" id="GO:0016020">
    <property type="term" value="C:membrane"/>
    <property type="evidence" value="ECO:0007669"/>
    <property type="project" value="UniProtKB-SubCell"/>
</dbReference>
<dbReference type="GO" id="GO:0016491">
    <property type="term" value="F:oxidoreductase activity"/>
    <property type="evidence" value="ECO:0007669"/>
    <property type="project" value="UniProtKB-KW"/>
</dbReference>
<keyword evidence="3 12" id="KW-0812">Transmembrane</keyword>
<evidence type="ECO:0000256" key="4">
    <source>
        <dbReference type="ARBA" id="ARBA00022723"/>
    </source>
</evidence>
<evidence type="ECO:0000256" key="1">
    <source>
        <dbReference type="ARBA" id="ARBA00004141"/>
    </source>
</evidence>
<keyword evidence="6" id="KW-0560">Oxidoreductase</keyword>
<evidence type="ECO:0000256" key="11">
    <source>
        <dbReference type="ARBA" id="ARBA00023444"/>
    </source>
</evidence>
<dbReference type="GO" id="GO:0046872">
    <property type="term" value="F:metal ion binding"/>
    <property type="evidence" value="ECO:0007669"/>
    <property type="project" value="UniProtKB-KW"/>
</dbReference>
<keyword evidence="4" id="KW-0479">Metal-binding</keyword>
<accession>A0AAW8B628</accession>
<dbReference type="PANTHER" id="PTHR35457">
    <property type="entry name" value="HEME A SYNTHASE"/>
    <property type="match status" value="1"/>
</dbReference>
<feature type="transmembrane region" description="Helical" evidence="12">
    <location>
        <begin position="178"/>
        <end position="198"/>
    </location>
</feature>
<dbReference type="GO" id="GO:0006784">
    <property type="term" value="P:heme A biosynthetic process"/>
    <property type="evidence" value="ECO:0007669"/>
    <property type="project" value="InterPro"/>
</dbReference>
<keyword evidence="7" id="KW-0408">Iron</keyword>
<dbReference type="AlphaFoldDB" id="A0AAW8B628"/>
<dbReference type="Proteomes" id="UP001178354">
    <property type="component" value="Unassembled WGS sequence"/>
</dbReference>
<evidence type="ECO:0000256" key="10">
    <source>
        <dbReference type="ARBA" id="ARBA00023157"/>
    </source>
</evidence>
<keyword evidence="5 12" id="KW-1133">Transmembrane helix</keyword>
<evidence type="ECO:0000256" key="3">
    <source>
        <dbReference type="ARBA" id="ARBA00022692"/>
    </source>
</evidence>
<dbReference type="InterPro" id="IPR050450">
    <property type="entry name" value="COX15/CtaA_HemeA_synthase"/>
</dbReference>
<feature type="transmembrane region" description="Helical" evidence="12">
    <location>
        <begin position="12"/>
        <end position="33"/>
    </location>
</feature>
<feature type="transmembrane region" description="Helical" evidence="12">
    <location>
        <begin position="75"/>
        <end position="96"/>
    </location>
</feature>
<comment type="subcellular location">
    <subcellularLocation>
        <location evidence="1">Membrane</location>
        <topology evidence="1">Multi-pass membrane protein</topology>
    </subcellularLocation>
</comment>
<comment type="caution">
    <text evidence="13">The sequence shown here is derived from an EMBL/GenBank/DDBJ whole genome shotgun (WGS) entry which is preliminary data.</text>
</comment>
<evidence type="ECO:0000256" key="7">
    <source>
        <dbReference type="ARBA" id="ARBA00023004"/>
    </source>
</evidence>
<evidence type="ECO:0000256" key="9">
    <source>
        <dbReference type="ARBA" id="ARBA00023136"/>
    </source>
</evidence>
<dbReference type="InterPro" id="IPR003780">
    <property type="entry name" value="COX15/CtaA_fam"/>
</dbReference>
<keyword evidence="8" id="KW-0350">Heme biosynthesis</keyword>
<reference evidence="13" key="1">
    <citation type="journal article" date="2010" name="Int. J. Syst. Evol. Microbiol.">
        <title>Porticoccus litoralis gen. nov., sp. nov., a gammaproteobacterium isolated from the Yellow Sea.</title>
        <authorList>
            <person name="Oh H.M."/>
            <person name="Kim H."/>
            <person name="Kim K.M."/>
            <person name="Min G.S."/>
            <person name="Cho J.C."/>
        </authorList>
    </citation>
    <scope>NUCLEOTIDE SEQUENCE</scope>
    <source>
        <strain evidence="13">DSM 25064</strain>
    </source>
</reference>
<evidence type="ECO:0000256" key="12">
    <source>
        <dbReference type="SAM" id="Phobius"/>
    </source>
</evidence>
<feature type="transmembrane region" description="Helical" evidence="12">
    <location>
        <begin position="135"/>
        <end position="157"/>
    </location>
</feature>
<keyword evidence="9 12" id="KW-0472">Membrane</keyword>